<proteinExistence type="predicted"/>
<feature type="transmembrane region" description="Helical" evidence="6">
    <location>
        <begin position="337"/>
        <end position="365"/>
    </location>
</feature>
<feature type="transmembrane region" description="Helical" evidence="6">
    <location>
        <begin position="536"/>
        <end position="556"/>
    </location>
</feature>
<dbReference type="InterPro" id="IPR051475">
    <property type="entry name" value="Diverse_Ion_Transporter"/>
</dbReference>
<dbReference type="PANTHER" id="PTHR43568">
    <property type="entry name" value="P PROTEIN"/>
    <property type="match status" value="1"/>
</dbReference>
<feature type="transmembrane region" description="Helical" evidence="6">
    <location>
        <begin position="744"/>
        <end position="767"/>
    </location>
</feature>
<feature type="transmembrane region" description="Helical" evidence="6">
    <location>
        <begin position="377"/>
        <end position="397"/>
    </location>
</feature>
<feature type="transmembrane region" description="Helical" evidence="6">
    <location>
        <begin position="591"/>
        <end position="614"/>
    </location>
</feature>
<keyword evidence="3 6" id="KW-0812">Transmembrane</keyword>
<evidence type="ECO:0000256" key="3">
    <source>
        <dbReference type="ARBA" id="ARBA00022692"/>
    </source>
</evidence>
<organism evidence="8 9">
    <name type="scientific">Nicrophorus vespilloides</name>
    <name type="common">Boreal carrion beetle</name>
    <dbReference type="NCBI Taxonomy" id="110193"/>
    <lineage>
        <taxon>Eukaryota</taxon>
        <taxon>Metazoa</taxon>
        <taxon>Ecdysozoa</taxon>
        <taxon>Arthropoda</taxon>
        <taxon>Hexapoda</taxon>
        <taxon>Insecta</taxon>
        <taxon>Pterygota</taxon>
        <taxon>Neoptera</taxon>
        <taxon>Endopterygota</taxon>
        <taxon>Coleoptera</taxon>
        <taxon>Polyphaga</taxon>
        <taxon>Staphyliniformia</taxon>
        <taxon>Silphidae</taxon>
        <taxon>Nicrophorinae</taxon>
        <taxon>Nicrophorus</taxon>
    </lineage>
</organism>
<dbReference type="PANTHER" id="PTHR43568:SF1">
    <property type="entry name" value="P PROTEIN"/>
    <property type="match status" value="1"/>
</dbReference>
<reference evidence="9" key="1">
    <citation type="submission" date="2025-08" db="UniProtKB">
        <authorList>
            <consortium name="RefSeq"/>
        </authorList>
    </citation>
    <scope>IDENTIFICATION</scope>
    <source>
        <tissue evidence="9">Whole Larva</tissue>
    </source>
</reference>
<evidence type="ECO:0000256" key="4">
    <source>
        <dbReference type="ARBA" id="ARBA00022989"/>
    </source>
</evidence>
<keyword evidence="5 6" id="KW-0472">Membrane</keyword>
<protein>
    <submittedName>
        <fullName evidence="9">P protein isoform X1</fullName>
    </submittedName>
</protein>
<comment type="subcellular location">
    <subcellularLocation>
        <location evidence="1">Membrane</location>
        <topology evidence="1">Multi-pass membrane protein</topology>
    </subcellularLocation>
</comment>
<evidence type="ECO:0000259" key="7">
    <source>
        <dbReference type="Pfam" id="PF03600"/>
    </source>
</evidence>
<keyword evidence="8" id="KW-1185">Reference proteome</keyword>
<feature type="transmembrane region" description="Helical" evidence="6">
    <location>
        <begin position="634"/>
        <end position="653"/>
    </location>
</feature>
<keyword evidence="4 6" id="KW-1133">Transmembrane helix</keyword>
<evidence type="ECO:0000256" key="2">
    <source>
        <dbReference type="ARBA" id="ARBA00022448"/>
    </source>
</evidence>
<feature type="domain" description="Citrate transporter-like" evidence="7">
    <location>
        <begin position="257"/>
        <end position="689"/>
    </location>
</feature>
<dbReference type="RefSeq" id="XP_017776011.1">
    <property type="nucleotide sequence ID" value="XM_017920522.1"/>
</dbReference>
<gene>
    <name evidence="9" type="primary">LOC108562249</name>
</gene>
<feature type="transmembrane region" description="Helical" evidence="6">
    <location>
        <begin position="417"/>
        <end position="438"/>
    </location>
</feature>
<evidence type="ECO:0000256" key="5">
    <source>
        <dbReference type="ARBA" id="ARBA00023136"/>
    </source>
</evidence>
<accession>A0ABM1MN61</accession>
<keyword evidence="2" id="KW-0813">Transport</keyword>
<sequence>MSFVPAMTNQRIQNINEDSGKIFLSSQRRSGRIDTFTPINEEDGSGDAFISNRHLLLSGDYVHESNWKPCLRNVKTVILVIIWIVCSCTLMVKNEKIHVKHHISIPQNSTKGYIINEPIISDKVSISLEGALLPQYYANLSIHNMHVWVQLIKTSYRPTNVSSLKGSDILLVKNVSEVWQVPTVSGKLIGTVPEVVHNKVYKLYDIEDRENYSHYYLKVKLKTNLKTNFPISFSYNVEPINEDHGILYAAGLLILLYILMIFEVIHRTLAAMLVSTMAVATLAALNDRPTMAELVSWIDIETLLLLFSMMTMVAIFTETGIFDYLSVLAFKLTGGKVWPLINTLCFFTALLSCFLDNVTTALLMTPVTIKLCEVMKLNPVPVLINMIVYSNIGGALTPIGDPPNVIIASNAAVIKSGITFSIFTLHMSVGVLLSLLVVHLQLRFMYRDENSLRVKEPEDVQGLKREIAVYQRTAASVSSYSKDEDMIKESLLKRTSRLIGKLKTRNCKMDENPIEKHLDVNIKDLEAQYPIKDKVLLIKCAFTLFFVITVFFMQTIPALSKLGLGWTALLGALLLLILSERDDIEAMLARVEWSTLLFFASLFILMEALSRLGLMDWIGQITHNIVMSVGQESRLTVAILLILWVSAIASAFVDNIPLTTMMIRIATSLADNHELNLPLQPLIWALSFGACLGGKLECFLFFRKICKDNVSGNGTLFGSSSNIICAGVAEQHGYRFSFLEFMKVGFPVTISSLIVTTIYLLIAHVFYTWH</sequence>
<dbReference type="GeneID" id="108562249"/>
<feature type="transmembrane region" description="Helical" evidence="6">
    <location>
        <begin position="297"/>
        <end position="317"/>
    </location>
</feature>
<evidence type="ECO:0000313" key="9">
    <source>
        <dbReference type="RefSeq" id="XP_017776011.1"/>
    </source>
</evidence>
<evidence type="ECO:0000256" key="6">
    <source>
        <dbReference type="SAM" id="Phobius"/>
    </source>
</evidence>
<feature type="transmembrane region" description="Helical" evidence="6">
    <location>
        <begin position="562"/>
        <end position="579"/>
    </location>
</feature>
<evidence type="ECO:0000256" key="1">
    <source>
        <dbReference type="ARBA" id="ARBA00004141"/>
    </source>
</evidence>
<feature type="transmembrane region" description="Helical" evidence="6">
    <location>
        <begin position="245"/>
        <end position="262"/>
    </location>
</feature>
<dbReference type="InterPro" id="IPR004680">
    <property type="entry name" value="Cit_transptr-like_dom"/>
</dbReference>
<dbReference type="CDD" id="cd01116">
    <property type="entry name" value="P_permease"/>
    <property type="match status" value="1"/>
</dbReference>
<name>A0ABM1MN61_NICVS</name>
<evidence type="ECO:0000313" key="8">
    <source>
        <dbReference type="Proteomes" id="UP000695000"/>
    </source>
</evidence>
<dbReference type="Proteomes" id="UP000695000">
    <property type="component" value="Unplaced"/>
</dbReference>
<dbReference type="Pfam" id="PF03600">
    <property type="entry name" value="CitMHS"/>
    <property type="match status" value="1"/>
</dbReference>